<protein>
    <submittedName>
        <fullName evidence="2">Restriction endonuclease</fullName>
    </submittedName>
</protein>
<name>A0A4U7JBR9_9FIRM</name>
<dbReference type="RefSeq" id="WP_137698990.1">
    <property type="nucleotide sequence ID" value="NZ_CP061336.1"/>
</dbReference>
<gene>
    <name evidence="2" type="ORF">EHE19_016845</name>
</gene>
<proteinExistence type="predicted"/>
<organism evidence="2 3">
    <name type="scientific">Ruminiclostridium herbifermentans</name>
    <dbReference type="NCBI Taxonomy" id="2488810"/>
    <lineage>
        <taxon>Bacteria</taxon>
        <taxon>Bacillati</taxon>
        <taxon>Bacillota</taxon>
        <taxon>Clostridia</taxon>
        <taxon>Eubacteriales</taxon>
        <taxon>Oscillospiraceae</taxon>
        <taxon>Ruminiclostridium</taxon>
    </lineage>
</organism>
<dbReference type="InterPro" id="IPR011335">
    <property type="entry name" value="Restrct_endonuc-II-like"/>
</dbReference>
<keyword evidence="2" id="KW-0540">Nuclease</keyword>
<evidence type="ECO:0000313" key="2">
    <source>
        <dbReference type="EMBL" id="QNU66505.1"/>
    </source>
</evidence>
<dbReference type="Proteomes" id="UP000306409">
    <property type="component" value="Chromosome"/>
</dbReference>
<dbReference type="AlphaFoldDB" id="A0A4U7JBR9"/>
<dbReference type="Gene3D" id="3.40.1350.10">
    <property type="match status" value="1"/>
</dbReference>
<reference evidence="2 3" key="1">
    <citation type="submission" date="2020-09" db="EMBL/GenBank/DDBJ databases">
        <title>Characterization and genome sequencing of Ruminiclostridium sp. nov. MA18.</title>
        <authorList>
            <person name="Rettenmaier R."/>
            <person name="Kowollik M.-L."/>
            <person name="Liebl W."/>
            <person name="Zverlov V."/>
        </authorList>
    </citation>
    <scope>NUCLEOTIDE SEQUENCE [LARGE SCALE GENOMIC DNA]</scope>
    <source>
        <strain evidence="2 3">MA18</strain>
    </source>
</reference>
<keyword evidence="2" id="KW-0255">Endonuclease</keyword>
<dbReference type="InterPro" id="IPR011856">
    <property type="entry name" value="tRNA_endonuc-like_dom_sf"/>
</dbReference>
<accession>A0A4U7JBR9</accession>
<dbReference type="GO" id="GO:0004519">
    <property type="term" value="F:endonuclease activity"/>
    <property type="evidence" value="ECO:0007669"/>
    <property type="project" value="UniProtKB-KW"/>
</dbReference>
<dbReference type="EMBL" id="CP061336">
    <property type="protein sequence ID" value="QNU66505.1"/>
    <property type="molecule type" value="Genomic_DNA"/>
</dbReference>
<keyword evidence="2" id="KW-0378">Hydrolase</keyword>
<dbReference type="OrthoDB" id="2086299at2"/>
<keyword evidence="3" id="KW-1185">Reference proteome</keyword>
<dbReference type="KEGG" id="rher:EHE19_016845"/>
<dbReference type="GO" id="GO:0009307">
    <property type="term" value="P:DNA restriction-modification system"/>
    <property type="evidence" value="ECO:0007669"/>
    <property type="project" value="InterPro"/>
</dbReference>
<dbReference type="SUPFAM" id="SSF52980">
    <property type="entry name" value="Restriction endonuclease-like"/>
    <property type="match status" value="1"/>
</dbReference>
<feature type="domain" description="Restriction endonuclease type IV Mrr" evidence="1">
    <location>
        <begin position="5"/>
        <end position="120"/>
    </location>
</feature>
<sequence>MSDKGKEFEELVHYVYASLLKMEERNAIISKNVIIRGNDNTNNEFDVYYEFKKVGIPHRVAIECKNHSRPIERMYIHNFAGKLESVAPMQGVMISVSGYQEGAYEIAKKKGIILLEEKDLPRFNEILAEQFKFVFLPDENASGEPFWTLMEIENGENNGNYVCMPSNAEYDFIIPLFISKKVAETFKQKYYGNRECAVRGIRREQLFGLVEFTKIHNIIFWLVLSQPEEDGFDYFILTTEKLRKNYL</sequence>
<evidence type="ECO:0000313" key="3">
    <source>
        <dbReference type="Proteomes" id="UP000306409"/>
    </source>
</evidence>
<dbReference type="Pfam" id="PF04471">
    <property type="entry name" value="Mrr_cat"/>
    <property type="match status" value="1"/>
</dbReference>
<dbReference type="InterPro" id="IPR007560">
    <property type="entry name" value="Restrct_endonuc_IV_Mrr"/>
</dbReference>
<evidence type="ECO:0000259" key="1">
    <source>
        <dbReference type="Pfam" id="PF04471"/>
    </source>
</evidence>
<dbReference type="GO" id="GO:0003677">
    <property type="term" value="F:DNA binding"/>
    <property type="evidence" value="ECO:0007669"/>
    <property type="project" value="InterPro"/>
</dbReference>